<evidence type="ECO:0000256" key="1">
    <source>
        <dbReference type="ARBA" id="ARBA00004613"/>
    </source>
</evidence>
<gene>
    <name evidence="8" type="ORF">QR680_013969</name>
</gene>
<dbReference type="Proteomes" id="UP001175271">
    <property type="component" value="Unassembled WGS sequence"/>
</dbReference>
<evidence type="ECO:0000256" key="4">
    <source>
        <dbReference type="ARBA" id="ARBA00022729"/>
    </source>
</evidence>
<dbReference type="EMBL" id="JAUCMV010000002">
    <property type="protein sequence ID" value="KAK0419128.1"/>
    <property type="molecule type" value="Genomic_DNA"/>
</dbReference>
<keyword evidence="4 7" id="KW-0732">Signal</keyword>
<evidence type="ECO:0000256" key="5">
    <source>
        <dbReference type="ARBA" id="ARBA00023054"/>
    </source>
</evidence>
<keyword evidence="9" id="KW-1185">Reference proteome</keyword>
<keyword evidence="5" id="KW-0175">Coiled coil</keyword>
<evidence type="ECO:0000313" key="9">
    <source>
        <dbReference type="Proteomes" id="UP001175271"/>
    </source>
</evidence>
<evidence type="ECO:0000256" key="6">
    <source>
        <dbReference type="ARBA" id="ARBA00023121"/>
    </source>
</evidence>
<dbReference type="Gene3D" id="1.20.120.1100">
    <property type="match status" value="1"/>
</dbReference>
<evidence type="ECO:0008006" key="10">
    <source>
        <dbReference type="Google" id="ProtNLM"/>
    </source>
</evidence>
<name>A0AA39I9K5_9BILA</name>
<feature type="signal peptide" evidence="7">
    <location>
        <begin position="1"/>
        <end position="17"/>
    </location>
</feature>
<organism evidence="8 9">
    <name type="scientific">Steinernema hermaphroditum</name>
    <dbReference type="NCBI Taxonomy" id="289476"/>
    <lineage>
        <taxon>Eukaryota</taxon>
        <taxon>Metazoa</taxon>
        <taxon>Ecdysozoa</taxon>
        <taxon>Nematoda</taxon>
        <taxon>Chromadorea</taxon>
        <taxon>Rhabditida</taxon>
        <taxon>Tylenchina</taxon>
        <taxon>Panagrolaimomorpha</taxon>
        <taxon>Strongyloidoidea</taxon>
        <taxon>Steinernematidae</taxon>
        <taxon>Steinernema</taxon>
    </lineage>
</organism>
<dbReference type="GO" id="GO:0005576">
    <property type="term" value="C:extracellular region"/>
    <property type="evidence" value="ECO:0007669"/>
    <property type="project" value="UniProtKB-SubCell"/>
</dbReference>
<evidence type="ECO:0000256" key="7">
    <source>
        <dbReference type="SAM" id="SignalP"/>
    </source>
</evidence>
<dbReference type="GO" id="GO:0008289">
    <property type="term" value="F:lipid binding"/>
    <property type="evidence" value="ECO:0007669"/>
    <property type="project" value="UniProtKB-KW"/>
</dbReference>
<feature type="chain" id="PRO_5041297069" description="Interleukin-3" evidence="7">
    <location>
        <begin position="18"/>
        <end position="178"/>
    </location>
</feature>
<reference evidence="8" key="1">
    <citation type="submission" date="2023-06" db="EMBL/GenBank/DDBJ databases">
        <title>Genomic analysis of the entomopathogenic nematode Steinernema hermaphroditum.</title>
        <authorList>
            <person name="Schwarz E.M."/>
            <person name="Heppert J.K."/>
            <person name="Baniya A."/>
            <person name="Schwartz H.T."/>
            <person name="Tan C.-H."/>
            <person name="Antoshechkin I."/>
            <person name="Sternberg P.W."/>
            <person name="Goodrich-Blair H."/>
            <person name="Dillman A.R."/>
        </authorList>
    </citation>
    <scope>NUCLEOTIDE SEQUENCE</scope>
    <source>
        <strain evidence="8">PS9179</strain>
        <tissue evidence="8">Whole animal</tissue>
    </source>
</reference>
<dbReference type="Pfam" id="PF05823">
    <property type="entry name" value="Gp-FAR-1"/>
    <property type="match status" value="1"/>
</dbReference>
<comment type="caution">
    <text evidence="8">The sequence shown here is derived from an EMBL/GenBank/DDBJ whole genome shotgun (WGS) entry which is preliminary data.</text>
</comment>
<evidence type="ECO:0000313" key="8">
    <source>
        <dbReference type="EMBL" id="KAK0419128.1"/>
    </source>
</evidence>
<keyword evidence="6" id="KW-0446">Lipid-binding</keyword>
<dbReference type="InterPro" id="IPR008632">
    <property type="entry name" value="Gp-FAR-1"/>
</dbReference>
<comment type="similarity">
    <text evidence="2">Belongs to the fatty-acid and retinol-binding protein (FARBP) family.</text>
</comment>
<sequence length="178" mass="20241">MLGYASLYILLLTAVSAVPLRTERDMESSLKARNLFDLPADLQALIPSELFDYQNCVTDVTKKIKLELGRNSVSLTEIAASLKNNVISFTNCLRTVLDILLNKFYALGDEAKSFITDVYLPPFKKTGYLRTVPNDSEIMEIIDSLTKKYHALSNETKLELKTHFTNIAEFLERRLKEK</sequence>
<keyword evidence="3" id="KW-0964">Secreted</keyword>
<dbReference type="AlphaFoldDB" id="A0AA39I9K5"/>
<comment type="subcellular location">
    <subcellularLocation>
        <location evidence="1">Secreted</location>
    </subcellularLocation>
</comment>
<protein>
    <recommendedName>
        <fullName evidence="10">Interleukin-3</fullName>
    </recommendedName>
</protein>
<accession>A0AA39I9K5</accession>
<evidence type="ECO:0000256" key="3">
    <source>
        <dbReference type="ARBA" id="ARBA00022525"/>
    </source>
</evidence>
<evidence type="ECO:0000256" key="2">
    <source>
        <dbReference type="ARBA" id="ARBA00006648"/>
    </source>
</evidence>
<proteinExistence type="inferred from homology"/>